<name>A0A2G9ZM12_9BACT</name>
<keyword evidence="2" id="KW-0813">Transport</keyword>
<dbReference type="GO" id="GO:0005886">
    <property type="term" value="C:plasma membrane"/>
    <property type="evidence" value="ECO:0007669"/>
    <property type="project" value="UniProtKB-SubCell"/>
</dbReference>
<feature type="transmembrane region" description="Helical" evidence="7">
    <location>
        <begin position="154"/>
        <end position="177"/>
    </location>
</feature>
<gene>
    <name evidence="9" type="ORF">COX22_00395</name>
</gene>
<reference evidence="9 10" key="1">
    <citation type="submission" date="2017-09" db="EMBL/GenBank/DDBJ databases">
        <title>Depth-based differentiation of microbial function through sediment-hosted aquifers and enrichment of novel symbionts in the deep terrestrial subsurface.</title>
        <authorList>
            <person name="Probst A.J."/>
            <person name="Ladd B."/>
            <person name="Jarett J.K."/>
            <person name="Geller-Mcgrath D.E."/>
            <person name="Sieber C.M."/>
            <person name="Emerson J.B."/>
            <person name="Anantharaman K."/>
            <person name="Thomas B.C."/>
            <person name="Malmstrom R."/>
            <person name="Stieglmeier M."/>
            <person name="Klingl A."/>
            <person name="Woyke T."/>
            <person name="Ryan C.M."/>
            <person name="Banfield J.F."/>
        </authorList>
    </citation>
    <scope>NUCLEOTIDE SEQUENCE [LARGE SCALE GENOMIC DNA]</scope>
    <source>
        <strain evidence="9">CG23_combo_of_CG06-09_8_20_14_all_49_15</strain>
    </source>
</reference>
<dbReference type="PANTHER" id="PTHR23517">
    <property type="entry name" value="RESISTANCE PROTEIN MDTM, PUTATIVE-RELATED-RELATED"/>
    <property type="match status" value="1"/>
</dbReference>
<evidence type="ECO:0000256" key="3">
    <source>
        <dbReference type="ARBA" id="ARBA00022475"/>
    </source>
</evidence>
<keyword evidence="5 7" id="KW-1133">Transmembrane helix</keyword>
<dbReference type="Proteomes" id="UP000230729">
    <property type="component" value="Unassembled WGS sequence"/>
</dbReference>
<evidence type="ECO:0000256" key="4">
    <source>
        <dbReference type="ARBA" id="ARBA00022692"/>
    </source>
</evidence>
<feature type="transmembrane region" description="Helical" evidence="7">
    <location>
        <begin position="119"/>
        <end position="142"/>
    </location>
</feature>
<proteinExistence type="predicted"/>
<dbReference type="PANTHER" id="PTHR23517:SF3">
    <property type="entry name" value="INTEGRAL MEMBRANE TRANSPORT PROTEIN"/>
    <property type="match status" value="1"/>
</dbReference>
<comment type="subcellular location">
    <subcellularLocation>
        <location evidence="1">Cell membrane</location>
        <topology evidence="1">Multi-pass membrane protein</topology>
    </subcellularLocation>
</comment>
<evidence type="ECO:0000256" key="1">
    <source>
        <dbReference type="ARBA" id="ARBA00004651"/>
    </source>
</evidence>
<dbReference type="Pfam" id="PF07690">
    <property type="entry name" value="MFS_1"/>
    <property type="match status" value="1"/>
</dbReference>
<keyword evidence="6 7" id="KW-0472">Membrane</keyword>
<organism evidence="9 10">
    <name type="scientific">Candidatus Falkowbacteria bacterium CG23_combo_of_CG06-09_8_20_14_all_49_15</name>
    <dbReference type="NCBI Taxonomy" id="1974572"/>
    <lineage>
        <taxon>Bacteria</taxon>
        <taxon>Candidatus Falkowiibacteriota</taxon>
    </lineage>
</organism>
<dbReference type="InterPro" id="IPR020846">
    <property type="entry name" value="MFS_dom"/>
</dbReference>
<dbReference type="InterPro" id="IPR050171">
    <property type="entry name" value="MFS_Transporters"/>
</dbReference>
<evidence type="ECO:0000256" key="7">
    <source>
        <dbReference type="SAM" id="Phobius"/>
    </source>
</evidence>
<evidence type="ECO:0000256" key="6">
    <source>
        <dbReference type="ARBA" id="ARBA00023136"/>
    </source>
</evidence>
<feature type="domain" description="Major facilitator superfamily (MFS) profile" evidence="8">
    <location>
        <begin position="22"/>
        <end position="212"/>
    </location>
</feature>
<keyword evidence="3" id="KW-1003">Cell membrane</keyword>
<dbReference type="SUPFAM" id="SSF103473">
    <property type="entry name" value="MFS general substrate transporter"/>
    <property type="match status" value="1"/>
</dbReference>
<accession>A0A2G9ZM12</accession>
<dbReference type="InterPro" id="IPR036259">
    <property type="entry name" value="MFS_trans_sf"/>
</dbReference>
<evidence type="ECO:0000256" key="5">
    <source>
        <dbReference type="ARBA" id="ARBA00022989"/>
    </source>
</evidence>
<dbReference type="AlphaFoldDB" id="A0A2G9ZM12"/>
<sequence>MAEIIRKTSNYPWSYFRRFNPVVRIMILSDILTVMSRLGFVTPLFAVYITDRIPGGNLEVVGIASMIYLLSKSLSQIATSALIDSIRGEKDDFWAMTGGTACFSLVYLMYIFIDSVAGLYILQFFLGLAAAFLFPSWTASFSRHLDKRQEGREWGMYFTLTDLSSAAAAILGGVIAYRLGFTYLFVLAAAVSLVGTLLLLSVRKKFYKPTEP</sequence>
<evidence type="ECO:0000256" key="2">
    <source>
        <dbReference type="ARBA" id="ARBA00022448"/>
    </source>
</evidence>
<feature type="transmembrane region" description="Helical" evidence="7">
    <location>
        <begin position="93"/>
        <end position="113"/>
    </location>
</feature>
<dbReference type="GO" id="GO:0022857">
    <property type="term" value="F:transmembrane transporter activity"/>
    <property type="evidence" value="ECO:0007669"/>
    <property type="project" value="InterPro"/>
</dbReference>
<protein>
    <recommendedName>
        <fullName evidence="8">Major facilitator superfamily (MFS) profile domain-containing protein</fullName>
    </recommendedName>
</protein>
<dbReference type="InterPro" id="IPR011701">
    <property type="entry name" value="MFS"/>
</dbReference>
<feature type="transmembrane region" description="Helical" evidence="7">
    <location>
        <begin position="183"/>
        <end position="202"/>
    </location>
</feature>
<keyword evidence="4 7" id="KW-0812">Transmembrane</keyword>
<evidence type="ECO:0000313" key="10">
    <source>
        <dbReference type="Proteomes" id="UP000230729"/>
    </source>
</evidence>
<dbReference type="EMBL" id="PCSD01000005">
    <property type="protein sequence ID" value="PIP34174.1"/>
    <property type="molecule type" value="Genomic_DNA"/>
</dbReference>
<evidence type="ECO:0000259" key="8">
    <source>
        <dbReference type="PROSITE" id="PS50850"/>
    </source>
</evidence>
<comment type="caution">
    <text evidence="9">The sequence shown here is derived from an EMBL/GenBank/DDBJ whole genome shotgun (WGS) entry which is preliminary data.</text>
</comment>
<evidence type="ECO:0000313" key="9">
    <source>
        <dbReference type="EMBL" id="PIP34174.1"/>
    </source>
</evidence>
<dbReference type="PROSITE" id="PS50850">
    <property type="entry name" value="MFS"/>
    <property type="match status" value="1"/>
</dbReference>
<dbReference type="Gene3D" id="1.20.1250.20">
    <property type="entry name" value="MFS general substrate transporter like domains"/>
    <property type="match status" value="1"/>
</dbReference>